<proteinExistence type="predicted"/>
<dbReference type="Proteomes" id="UP001549019">
    <property type="component" value="Unassembled WGS sequence"/>
</dbReference>
<organism evidence="1 2">
    <name type="scientific">Salinicoccus halitifaciens</name>
    <dbReference type="NCBI Taxonomy" id="1073415"/>
    <lineage>
        <taxon>Bacteria</taxon>
        <taxon>Bacillati</taxon>
        <taxon>Bacillota</taxon>
        <taxon>Bacilli</taxon>
        <taxon>Bacillales</taxon>
        <taxon>Staphylococcaceae</taxon>
        <taxon>Salinicoccus</taxon>
    </lineage>
</organism>
<reference evidence="1 2" key="1">
    <citation type="submission" date="2024-05" db="EMBL/GenBank/DDBJ databases">
        <title>Genomic Encyclopedia of Type Strains, Phase IV (KMG-IV): sequencing the most valuable type-strain genomes for metagenomic binning, comparative biology and taxonomic classification.</title>
        <authorList>
            <person name="Goeker M."/>
        </authorList>
    </citation>
    <scope>NUCLEOTIDE SEQUENCE [LARGE SCALE GENOMIC DNA]</scope>
    <source>
        <strain evidence="1 2">DSM 25286</strain>
    </source>
</reference>
<accession>A0ABV2ECD0</accession>
<keyword evidence="2" id="KW-1185">Reference proteome</keyword>
<sequence>MATKDLKDSVLIEKFNIVSKAECFFVQRIKELLFYKTFNSYQYKLHNSKSLLYEIREVIPLVLRGDLNPSNLSTLINELKDSIKNDPVYNAHFSKIKQDIFEFNKKHFSEGKNENILHLKYRVDFVIDRLEEEGYTNFIINDLKKAINENNYDIISKLTTQLVSEFLNNGVRTRSITAKFHEIFDKNDLSFERRYDLFSDFLLKKEYRITSKGKLFIEISNYNKSQWNFTENIYNNKDILQLVGGSKNANVKKGIYLERDFEVFKDNIYLSISDEMEKIERETSLHAFNRDTVRLNKENIIFLLEEPSSKRYKLISVNNFYTSNGNKERSFLHKEYSTILEELEDLGRNHQNDRDRIFSSLRNYSIGSRPNSQETTLLMLWSSLESLLKLGHYNNNIEHIIKIVPKLLSNNYKNNLVKNFVEELERLSIKTLECDGNSLEIEDDIGEILKDKEMKKLLKVKLEDYSLLYHRVEELSKVVNDISYSISLVKKHRERIEWHIYRIYRLRNNLIHSAKTNQQIDHLNGHLDFYVRETLSYIINEIDTVKRIGLGGTFENIENKFDYEIMQNKK</sequence>
<protein>
    <recommendedName>
        <fullName evidence="3">Apea-like HEPN domain-containing protein</fullName>
    </recommendedName>
</protein>
<dbReference type="RefSeq" id="WP_230822493.1">
    <property type="nucleotide sequence ID" value="NZ_JAJNCU010000008.1"/>
</dbReference>
<name>A0ABV2ECD0_9STAP</name>
<comment type="caution">
    <text evidence="1">The sequence shown here is derived from an EMBL/GenBank/DDBJ whole genome shotgun (WGS) entry which is preliminary data.</text>
</comment>
<gene>
    <name evidence="1" type="ORF">ABHD89_002510</name>
</gene>
<evidence type="ECO:0008006" key="3">
    <source>
        <dbReference type="Google" id="ProtNLM"/>
    </source>
</evidence>
<evidence type="ECO:0000313" key="1">
    <source>
        <dbReference type="EMBL" id="MET3112084.1"/>
    </source>
</evidence>
<evidence type="ECO:0000313" key="2">
    <source>
        <dbReference type="Proteomes" id="UP001549019"/>
    </source>
</evidence>
<dbReference type="EMBL" id="JBDZDV010000008">
    <property type="protein sequence ID" value="MET3112084.1"/>
    <property type="molecule type" value="Genomic_DNA"/>
</dbReference>